<protein>
    <submittedName>
        <fullName evidence="2">Uncharacterized protein</fullName>
    </submittedName>
</protein>
<organism evidence="2 3">
    <name type="scientific">Paxillus involutus ATCC 200175</name>
    <dbReference type="NCBI Taxonomy" id="664439"/>
    <lineage>
        <taxon>Eukaryota</taxon>
        <taxon>Fungi</taxon>
        <taxon>Dikarya</taxon>
        <taxon>Basidiomycota</taxon>
        <taxon>Agaricomycotina</taxon>
        <taxon>Agaricomycetes</taxon>
        <taxon>Agaricomycetidae</taxon>
        <taxon>Boletales</taxon>
        <taxon>Paxilineae</taxon>
        <taxon>Paxillaceae</taxon>
        <taxon>Paxillus</taxon>
    </lineage>
</organism>
<name>A0A0C9SVT7_PAXIN</name>
<dbReference type="EMBL" id="KN819351">
    <property type="protein sequence ID" value="KIJ13549.1"/>
    <property type="molecule type" value="Genomic_DNA"/>
</dbReference>
<dbReference type="AlphaFoldDB" id="A0A0C9SVT7"/>
<reference evidence="3" key="2">
    <citation type="submission" date="2015-01" db="EMBL/GenBank/DDBJ databases">
        <title>Evolutionary Origins and Diversification of the Mycorrhizal Mutualists.</title>
        <authorList>
            <consortium name="DOE Joint Genome Institute"/>
            <consortium name="Mycorrhizal Genomics Consortium"/>
            <person name="Kohler A."/>
            <person name="Kuo A."/>
            <person name="Nagy L.G."/>
            <person name="Floudas D."/>
            <person name="Copeland A."/>
            <person name="Barry K.W."/>
            <person name="Cichocki N."/>
            <person name="Veneault-Fourrey C."/>
            <person name="LaButti K."/>
            <person name="Lindquist E.A."/>
            <person name="Lipzen A."/>
            <person name="Lundell T."/>
            <person name="Morin E."/>
            <person name="Murat C."/>
            <person name="Riley R."/>
            <person name="Ohm R."/>
            <person name="Sun H."/>
            <person name="Tunlid A."/>
            <person name="Henrissat B."/>
            <person name="Grigoriev I.V."/>
            <person name="Hibbett D.S."/>
            <person name="Martin F."/>
        </authorList>
    </citation>
    <scope>NUCLEOTIDE SEQUENCE [LARGE SCALE GENOMIC DNA]</scope>
    <source>
        <strain evidence="3">ATCC 200175</strain>
    </source>
</reference>
<evidence type="ECO:0000313" key="2">
    <source>
        <dbReference type="EMBL" id="KIJ13549.1"/>
    </source>
</evidence>
<feature type="region of interest" description="Disordered" evidence="1">
    <location>
        <begin position="1"/>
        <end position="34"/>
    </location>
</feature>
<proteinExistence type="predicted"/>
<dbReference type="Proteomes" id="UP000053647">
    <property type="component" value="Unassembled WGS sequence"/>
</dbReference>
<feature type="compositionally biased region" description="Polar residues" evidence="1">
    <location>
        <begin position="22"/>
        <end position="34"/>
    </location>
</feature>
<evidence type="ECO:0000313" key="3">
    <source>
        <dbReference type="Proteomes" id="UP000053647"/>
    </source>
</evidence>
<evidence type="ECO:0000256" key="1">
    <source>
        <dbReference type="SAM" id="MobiDB-lite"/>
    </source>
</evidence>
<feature type="region of interest" description="Disordered" evidence="1">
    <location>
        <begin position="140"/>
        <end position="175"/>
    </location>
</feature>
<feature type="compositionally biased region" description="Low complexity" evidence="1">
    <location>
        <begin position="140"/>
        <end position="149"/>
    </location>
</feature>
<accession>A0A0C9SVT7</accession>
<sequence length="175" mass="19147">MTAGRYPQDAAADRRANRGTPDDSSCASIKASTGQHRKDLQTSSVFTSLFFPRWLSLKSPSSASENDFFEKLRPLGESGGIERRLQRPATRDFTLFVDQEDVDLPHRPQHQAGLKVAWAMTAWIFRSSLRTTFPISEAASSKTTSSSSSIPLTHDAQRAATSRNVNGSCVKNTGG</sequence>
<feature type="compositionally biased region" description="Polar residues" evidence="1">
    <location>
        <begin position="159"/>
        <end position="175"/>
    </location>
</feature>
<gene>
    <name evidence="2" type="ORF">PAXINDRAFT_13673</name>
</gene>
<keyword evidence="3" id="KW-1185">Reference proteome</keyword>
<dbReference type="HOGENOM" id="CLU_1533062_0_0_1"/>
<reference evidence="2 3" key="1">
    <citation type="submission" date="2014-06" db="EMBL/GenBank/DDBJ databases">
        <authorList>
            <consortium name="DOE Joint Genome Institute"/>
            <person name="Kuo A."/>
            <person name="Kohler A."/>
            <person name="Nagy L.G."/>
            <person name="Floudas D."/>
            <person name="Copeland A."/>
            <person name="Barry K.W."/>
            <person name="Cichocki N."/>
            <person name="Veneault-Fourrey C."/>
            <person name="LaButti K."/>
            <person name="Lindquist E.A."/>
            <person name="Lipzen A."/>
            <person name="Lundell T."/>
            <person name="Morin E."/>
            <person name="Murat C."/>
            <person name="Sun H."/>
            <person name="Tunlid A."/>
            <person name="Henrissat B."/>
            <person name="Grigoriev I.V."/>
            <person name="Hibbett D.S."/>
            <person name="Martin F."/>
            <person name="Nordberg H.P."/>
            <person name="Cantor M.N."/>
            <person name="Hua S.X."/>
        </authorList>
    </citation>
    <scope>NUCLEOTIDE SEQUENCE [LARGE SCALE GENOMIC DNA]</scope>
    <source>
        <strain evidence="2 3">ATCC 200175</strain>
    </source>
</reference>